<reference evidence="3" key="2">
    <citation type="submission" date="2020-05" db="UniProtKB">
        <authorList>
            <consortium name="EnsemblMetazoa"/>
        </authorList>
    </citation>
    <scope>IDENTIFICATION</scope>
</reference>
<proteinExistence type="predicted"/>
<keyword evidence="2" id="KW-0378">Hydrolase</keyword>
<protein>
    <submittedName>
        <fullName evidence="2 3">Glycoside hydrolase family protein</fullName>
    </submittedName>
</protein>
<dbReference type="EMBL" id="ATLV01022506">
    <property type="status" value="NOT_ANNOTATED_CDS"/>
    <property type="molecule type" value="Genomic_DNA"/>
</dbReference>
<dbReference type="EnsemblMetazoa" id="ASIC015783-RA">
    <property type="protein sequence ID" value="ASIC015783-PA"/>
    <property type="gene ID" value="ASIC015783"/>
</dbReference>
<evidence type="ECO:0000313" key="4">
    <source>
        <dbReference type="Proteomes" id="UP000030765"/>
    </source>
</evidence>
<feature type="compositionally biased region" description="Polar residues" evidence="1">
    <location>
        <begin position="80"/>
        <end position="92"/>
    </location>
</feature>
<sequence length="112" mass="11841">MLLGPPHGVREVCNLSGLNFASPRASTPAKTDPTSSAYGQLDSLLITARHHQKGPTNTDARAREPPVSSSLAHGAPPGPSQSRRSVSTSEAFHTTRGRARDLSLFRIGRSTA</sequence>
<organism evidence="2">
    <name type="scientific">Anopheles sinensis</name>
    <name type="common">Mosquito</name>
    <dbReference type="NCBI Taxonomy" id="74873"/>
    <lineage>
        <taxon>Eukaryota</taxon>
        <taxon>Metazoa</taxon>
        <taxon>Ecdysozoa</taxon>
        <taxon>Arthropoda</taxon>
        <taxon>Hexapoda</taxon>
        <taxon>Insecta</taxon>
        <taxon>Pterygota</taxon>
        <taxon>Neoptera</taxon>
        <taxon>Endopterygota</taxon>
        <taxon>Diptera</taxon>
        <taxon>Nematocera</taxon>
        <taxon>Culicoidea</taxon>
        <taxon>Culicidae</taxon>
        <taxon>Anophelinae</taxon>
        <taxon>Anopheles</taxon>
    </lineage>
</organism>
<dbReference type="EMBL" id="KE525333">
    <property type="protein sequence ID" value="KFB47718.1"/>
    <property type="molecule type" value="Genomic_DNA"/>
</dbReference>
<evidence type="ECO:0000256" key="1">
    <source>
        <dbReference type="SAM" id="MobiDB-lite"/>
    </source>
</evidence>
<accession>A0A084WBX4</accession>
<reference evidence="2 4" key="1">
    <citation type="journal article" date="2014" name="BMC Genomics">
        <title>Genome sequence of Anopheles sinensis provides insight into genetics basis of mosquito competence for malaria parasites.</title>
        <authorList>
            <person name="Zhou D."/>
            <person name="Zhang D."/>
            <person name="Ding G."/>
            <person name="Shi L."/>
            <person name="Hou Q."/>
            <person name="Ye Y."/>
            <person name="Xu Y."/>
            <person name="Zhou H."/>
            <person name="Xiong C."/>
            <person name="Li S."/>
            <person name="Yu J."/>
            <person name="Hong S."/>
            <person name="Yu X."/>
            <person name="Zou P."/>
            <person name="Chen C."/>
            <person name="Chang X."/>
            <person name="Wang W."/>
            <person name="Lv Y."/>
            <person name="Sun Y."/>
            <person name="Ma L."/>
            <person name="Shen B."/>
            <person name="Zhu C."/>
        </authorList>
    </citation>
    <scope>NUCLEOTIDE SEQUENCE [LARGE SCALE GENOMIC DNA]</scope>
</reference>
<gene>
    <name evidence="2" type="ORF">ZHAS_00015783</name>
</gene>
<dbReference type="Proteomes" id="UP000030765">
    <property type="component" value="Unassembled WGS sequence"/>
</dbReference>
<feature type="region of interest" description="Disordered" evidence="1">
    <location>
        <begin position="19"/>
        <end position="112"/>
    </location>
</feature>
<name>A0A084WBX4_ANOSI</name>
<evidence type="ECO:0000313" key="3">
    <source>
        <dbReference type="EnsemblMetazoa" id="ASIC015783-PA"/>
    </source>
</evidence>
<dbReference type="AlphaFoldDB" id="A0A084WBX4"/>
<feature type="compositionally biased region" description="Polar residues" evidence="1">
    <location>
        <begin position="19"/>
        <end position="38"/>
    </location>
</feature>
<dbReference type="VEuPathDB" id="VectorBase:ASIC015783"/>
<keyword evidence="4" id="KW-1185">Reference proteome</keyword>
<dbReference type="VEuPathDB" id="VectorBase:ASIS005145"/>
<evidence type="ECO:0000313" key="2">
    <source>
        <dbReference type="EMBL" id="KFB47718.1"/>
    </source>
</evidence>
<dbReference type="GO" id="GO:0016787">
    <property type="term" value="F:hydrolase activity"/>
    <property type="evidence" value="ECO:0007669"/>
    <property type="project" value="UniProtKB-KW"/>
</dbReference>